<sequence length="453" mass="51989">MSVERFRRCLGVMNLPEKDREWFPKWLGSYASFPAVRAQTDSSEEIVVRRDLVIEFLQKLLAAKTPAWQRLQAARAIEAYQGTVLQTSVVDFRPIRDRLTEITRRYDGAIGGGEDYDADLVPGEGNAGLIDATEPECVQRMRATLRRLHHPKSTEDAYVGQLKKFIRHLDDDRLEQFGEPEIGDFLTDLAIEGNVAGSTQNQALSAILFFYEKVLCRDLHFINAVRAKTSEYRPVVLTKTEITEIFQYVSGVYRLMFLMMYGAGLRHRECRKLRLKDFCIETRQIVVRNGKGMEDRVTVLPDNTIEMLQQQIATVRAMHNQDLADGYGEVYLPYALARKYPAAQRDLGWQYLFPSNKLSRDPRSGRTRRHHVHERTFPARFKQALRRTEILKKAVPHTLRHSFATHMLDDGADIRSVQELLGHKDVKTTMIYTHVMNRPGLAVTSPADRLGLV</sequence>
<feature type="domain" description="Tyr recombinase" evidence="6">
    <location>
        <begin position="232"/>
        <end position="445"/>
    </location>
</feature>
<dbReference type="Pfam" id="PF13495">
    <property type="entry name" value="Phage_int_SAM_4"/>
    <property type="match status" value="1"/>
</dbReference>
<evidence type="ECO:0000256" key="2">
    <source>
        <dbReference type="ARBA" id="ARBA00022908"/>
    </source>
</evidence>
<dbReference type="Gene3D" id="1.10.150.130">
    <property type="match status" value="1"/>
</dbReference>
<feature type="domain" description="Core-binding (CB)" evidence="7">
    <location>
        <begin position="132"/>
        <end position="215"/>
    </location>
</feature>
<organism evidence="8 9">
    <name type="scientific">Stieleria magnilauensis</name>
    <dbReference type="NCBI Taxonomy" id="2527963"/>
    <lineage>
        <taxon>Bacteria</taxon>
        <taxon>Pseudomonadati</taxon>
        <taxon>Planctomycetota</taxon>
        <taxon>Planctomycetia</taxon>
        <taxon>Pirellulales</taxon>
        <taxon>Pirellulaceae</taxon>
        <taxon>Stieleria</taxon>
    </lineage>
</organism>
<dbReference type="NCBIfam" id="TIGR02249">
    <property type="entry name" value="integrase_gron"/>
    <property type="match status" value="1"/>
</dbReference>
<evidence type="ECO:0000256" key="3">
    <source>
        <dbReference type="ARBA" id="ARBA00023125"/>
    </source>
</evidence>
<protein>
    <submittedName>
        <fullName evidence="8">Tyrosine recombinase XerD</fullName>
    </submittedName>
</protein>
<keyword evidence="4" id="KW-0233">DNA recombination</keyword>
<dbReference type="InterPro" id="IPR011010">
    <property type="entry name" value="DNA_brk_join_enz"/>
</dbReference>
<dbReference type="PANTHER" id="PTHR30349:SF64">
    <property type="entry name" value="PROPHAGE INTEGRASE INTD-RELATED"/>
    <property type="match status" value="1"/>
</dbReference>
<dbReference type="PROSITE" id="PS51900">
    <property type="entry name" value="CB"/>
    <property type="match status" value="1"/>
</dbReference>
<accession>A0ABX5Y024</accession>
<evidence type="ECO:0000259" key="7">
    <source>
        <dbReference type="PROSITE" id="PS51900"/>
    </source>
</evidence>
<proteinExistence type="inferred from homology"/>
<dbReference type="InterPro" id="IPR013762">
    <property type="entry name" value="Integrase-like_cat_sf"/>
</dbReference>
<dbReference type="SUPFAM" id="SSF56349">
    <property type="entry name" value="DNA breaking-rejoining enzymes"/>
    <property type="match status" value="1"/>
</dbReference>
<dbReference type="InterPro" id="IPR011946">
    <property type="entry name" value="Integrase_integron-type"/>
</dbReference>
<evidence type="ECO:0000256" key="5">
    <source>
        <dbReference type="PROSITE-ProRule" id="PRU01248"/>
    </source>
</evidence>
<evidence type="ECO:0000313" key="8">
    <source>
        <dbReference type="EMBL" id="QDV87622.1"/>
    </source>
</evidence>
<dbReference type="InterPro" id="IPR004107">
    <property type="entry name" value="Integrase_SAM-like_N"/>
</dbReference>
<evidence type="ECO:0000259" key="6">
    <source>
        <dbReference type="PROSITE" id="PS51898"/>
    </source>
</evidence>
<dbReference type="EMBL" id="CP036432">
    <property type="protein sequence ID" value="QDV87622.1"/>
    <property type="molecule type" value="Genomic_DNA"/>
</dbReference>
<dbReference type="InterPro" id="IPR010998">
    <property type="entry name" value="Integrase_recombinase_N"/>
</dbReference>
<evidence type="ECO:0000256" key="1">
    <source>
        <dbReference type="ARBA" id="ARBA00008857"/>
    </source>
</evidence>
<dbReference type="Gene3D" id="1.10.443.10">
    <property type="entry name" value="Intergrase catalytic core"/>
    <property type="match status" value="1"/>
</dbReference>
<dbReference type="InterPro" id="IPR002104">
    <property type="entry name" value="Integrase_catalytic"/>
</dbReference>
<reference evidence="8 9" key="1">
    <citation type="submission" date="2019-02" db="EMBL/GenBank/DDBJ databases">
        <title>Deep-cultivation of Planctomycetes and their phenomic and genomic characterization uncovers novel biology.</title>
        <authorList>
            <person name="Wiegand S."/>
            <person name="Jogler M."/>
            <person name="Boedeker C."/>
            <person name="Pinto D."/>
            <person name="Vollmers J."/>
            <person name="Rivas-Marin E."/>
            <person name="Kohn T."/>
            <person name="Peeters S.H."/>
            <person name="Heuer A."/>
            <person name="Rast P."/>
            <person name="Oberbeckmann S."/>
            <person name="Bunk B."/>
            <person name="Jeske O."/>
            <person name="Meyerdierks A."/>
            <person name="Storesund J.E."/>
            <person name="Kallscheuer N."/>
            <person name="Luecker S."/>
            <person name="Lage O.M."/>
            <person name="Pohl T."/>
            <person name="Merkel B.J."/>
            <person name="Hornburger P."/>
            <person name="Mueller R.-W."/>
            <person name="Bruemmer F."/>
            <person name="Labrenz M."/>
            <person name="Spormann A.M."/>
            <person name="Op den Camp H."/>
            <person name="Overmann J."/>
            <person name="Amann R."/>
            <person name="Jetten M.S.M."/>
            <person name="Mascher T."/>
            <person name="Medema M.H."/>
            <person name="Devos D.P."/>
            <person name="Kaster A.-K."/>
            <person name="Ovreas L."/>
            <person name="Rohde M."/>
            <person name="Galperin M.Y."/>
            <person name="Jogler C."/>
        </authorList>
    </citation>
    <scope>NUCLEOTIDE SEQUENCE [LARGE SCALE GENOMIC DNA]</scope>
    <source>
        <strain evidence="8 9">TBK1r</strain>
    </source>
</reference>
<comment type="similarity">
    <text evidence="1">Belongs to the 'phage' integrase family.</text>
</comment>
<dbReference type="InterPro" id="IPR044068">
    <property type="entry name" value="CB"/>
</dbReference>
<keyword evidence="9" id="KW-1185">Reference proteome</keyword>
<dbReference type="PROSITE" id="PS51898">
    <property type="entry name" value="TYR_RECOMBINASE"/>
    <property type="match status" value="1"/>
</dbReference>
<dbReference type="PANTHER" id="PTHR30349">
    <property type="entry name" value="PHAGE INTEGRASE-RELATED"/>
    <property type="match status" value="1"/>
</dbReference>
<dbReference type="Pfam" id="PF00589">
    <property type="entry name" value="Phage_integrase"/>
    <property type="match status" value="1"/>
</dbReference>
<dbReference type="Proteomes" id="UP000318081">
    <property type="component" value="Chromosome"/>
</dbReference>
<evidence type="ECO:0000313" key="9">
    <source>
        <dbReference type="Proteomes" id="UP000318081"/>
    </source>
</evidence>
<keyword evidence="2" id="KW-0229">DNA integration</keyword>
<gene>
    <name evidence="8" type="primary">xerD_12</name>
    <name evidence="8" type="ORF">TBK1r_66530</name>
</gene>
<dbReference type="InterPro" id="IPR050090">
    <property type="entry name" value="Tyrosine_recombinase_XerCD"/>
</dbReference>
<evidence type="ECO:0000256" key="4">
    <source>
        <dbReference type="ARBA" id="ARBA00023172"/>
    </source>
</evidence>
<keyword evidence="3 5" id="KW-0238">DNA-binding</keyword>
<name>A0ABX5Y024_9BACT</name>